<feature type="compositionally biased region" description="Polar residues" evidence="1">
    <location>
        <begin position="257"/>
        <end position="269"/>
    </location>
</feature>
<dbReference type="VEuPathDB" id="FungiDB:SeMB42_g06053"/>
<gene>
    <name evidence="3" type="ORF">SeMB42_g06053</name>
</gene>
<dbReference type="AlphaFoldDB" id="A0A507CML1"/>
<dbReference type="SUPFAM" id="SSF54695">
    <property type="entry name" value="POZ domain"/>
    <property type="match status" value="1"/>
</dbReference>
<dbReference type="InterPro" id="IPR056327">
    <property type="entry name" value="ARMC9_CTLH-like_dom"/>
</dbReference>
<evidence type="ECO:0000313" key="3">
    <source>
        <dbReference type="EMBL" id="TPX40314.1"/>
    </source>
</evidence>
<dbReference type="Proteomes" id="UP000317494">
    <property type="component" value="Unassembled WGS sequence"/>
</dbReference>
<dbReference type="GO" id="GO:0005814">
    <property type="term" value="C:centriole"/>
    <property type="evidence" value="ECO:0007669"/>
    <property type="project" value="TreeGrafter"/>
</dbReference>
<dbReference type="GO" id="GO:0097542">
    <property type="term" value="C:ciliary tip"/>
    <property type="evidence" value="ECO:0007669"/>
    <property type="project" value="TreeGrafter"/>
</dbReference>
<dbReference type="Pfam" id="PF23138">
    <property type="entry name" value="CTLH_Armc9"/>
    <property type="match status" value="1"/>
</dbReference>
<evidence type="ECO:0000256" key="1">
    <source>
        <dbReference type="SAM" id="MobiDB-lite"/>
    </source>
</evidence>
<sequence length="624" mass="68887">MPSPIGSPRSLALNERKMQSIRLMLREYLLYDGFPGLLQNFEDELRHRNVILPPLTRVDEAGLSEAVDLFDNGDRATFFEVWNELLDVEYKKSFDYSVERFWLEIYFAIYPKLTATHCNTTGTPATNRMQDFRSFLQQSGADVAERSAEFIPLFFLPYARDPSKHTLFVRFFQASWVDQLREKITTISRVHGKPPIPSIFSLMDSRQTTSLPPSTETVITKSRNTELSATSVFHSEYGTSSENAGTRSTVPGAYPSAPNQPSSRAHTDSSAAPVAVSLFQSEAAAISDVQYSPVVPTTPPTPSSFQSENPDVLLVAQIIEDALTSSLSTPIVTLSSSSPESESSEMYHSDIVYTFCQTLCKTQLVKTGQRDALEDSVGGCRQHRKGPKKTSSFQLTDLDITNWSTYEGAGSKAQIRCNVHVHVTGRLPQSSVTKPSLPIRVNPQHLYEPSLSDASLVVHCSDCSAPVTIPISKLLMANSSNVFYTMFTSGFAEGLSGANPEIAIHGVSGAEVVRAMVDFAYMQDINLEEMSSLDLLMELYDLSEKYEMGALGLLVVEQISKRYLNHKSIFELLDLSENQALYNICLYYLKAHYVAMGHDVVANALESGGVGVRKAVIKLLLGGA</sequence>
<proteinExistence type="predicted"/>
<dbReference type="GO" id="GO:0036064">
    <property type="term" value="C:ciliary basal body"/>
    <property type="evidence" value="ECO:0007669"/>
    <property type="project" value="InterPro"/>
</dbReference>
<accession>A0A507CML1</accession>
<dbReference type="PANTHER" id="PTHR14881:SF4">
    <property type="entry name" value="LISH DOMAIN-CONTAINING PROTEIN ARMC9"/>
    <property type="match status" value="1"/>
</dbReference>
<name>A0A507CML1_9FUNG</name>
<dbReference type="Pfam" id="PF00651">
    <property type="entry name" value="BTB"/>
    <property type="match status" value="1"/>
</dbReference>
<evidence type="ECO:0000259" key="2">
    <source>
        <dbReference type="PROSITE" id="PS50097"/>
    </source>
</evidence>
<evidence type="ECO:0000313" key="4">
    <source>
        <dbReference type="Proteomes" id="UP000317494"/>
    </source>
</evidence>
<dbReference type="PROSITE" id="PS50097">
    <property type="entry name" value="BTB"/>
    <property type="match status" value="1"/>
</dbReference>
<feature type="region of interest" description="Disordered" evidence="1">
    <location>
        <begin position="236"/>
        <end position="269"/>
    </location>
</feature>
<dbReference type="InterPro" id="IPR011333">
    <property type="entry name" value="SKP1/BTB/POZ_sf"/>
</dbReference>
<keyword evidence="4" id="KW-1185">Reference proteome</keyword>
<dbReference type="EMBL" id="QEAN01000318">
    <property type="protein sequence ID" value="TPX40314.1"/>
    <property type="molecule type" value="Genomic_DNA"/>
</dbReference>
<dbReference type="InterPro" id="IPR000210">
    <property type="entry name" value="BTB/POZ_dom"/>
</dbReference>
<dbReference type="InterPro" id="IPR040369">
    <property type="entry name" value="ARMC9"/>
</dbReference>
<dbReference type="PANTHER" id="PTHR14881">
    <property type="entry name" value="LISH DOMAIN-CONTAINING PROTEIN ARMC9"/>
    <property type="match status" value="1"/>
</dbReference>
<dbReference type="GO" id="GO:0060271">
    <property type="term" value="P:cilium assembly"/>
    <property type="evidence" value="ECO:0007669"/>
    <property type="project" value="InterPro"/>
</dbReference>
<dbReference type="CDD" id="cd18186">
    <property type="entry name" value="BTB_POZ_ZBTB_KLHL-like"/>
    <property type="match status" value="1"/>
</dbReference>
<dbReference type="Gene3D" id="3.30.710.10">
    <property type="entry name" value="Potassium Channel Kv1.1, Chain A"/>
    <property type="match status" value="1"/>
</dbReference>
<organism evidence="3 4">
    <name type="scientific">Synchytrium endobioticum</name>
    <dbReference type="NCBI Taxonomy" id="286115"/>
    <lineage>
        <taxon>Eukaryota</taxon>
        <taxon>Fungi</taxon>
        <taxon>Fungi incertae sedis</taxon>
        <taxon>Chytridiomycota</taxon>
        <taxon>Chytridiomycota incertae sedis</taxon>
        <taxon>Chytridiomycetes</taxon>
        <taxon>Synchytriales</taxon>
        <taxon>Synchytriaceae</taxon>
        <taxon>Synchytrium</taxon>
    </lineage>
</organism>
<protein>
    <recommendedName>
        <fullName evidence="2">BTB domain-containing protein</fullName>
    </recommendedName>
</protein>
<feature type="domain" description="BTB" evidence="2">
    <location>
        <begin position="452"/>
        <end position="529"/>
    </location>
</feature>
<comment type="caution">
    <text evidence="3">The sequence shown here is derived from an EMBL/GenBank/DDBJ whole genome shotgun (WGS) entry which is preliminary data.</text>
</comment>
<feature type="compositionally biased region" description="Polar residues" evidence="1">
    <location>
        <begin position="236"/>
        <end position="249"/>
    </location>
</feature>
<reference evidence="3 4" key="1">
    <citation type="journal article" date="2019" name="Sci. Rep.">
        <title>Comparative genomics of chytrid fungi reveal insights into the obligate biotrophic and pathogenic lifestyle of Synchytrium endobioticum.</title>
        <authorList>
            <person name="van de Vossenberg B.T.L.H."/>
            <person name="Warris S."/>
            <person name="Nguyen H.D.T."/>
            <person name="van Gent-Pelzer M.P.E."/>
            <person name="Joly D.L."/>
            <person name="van de Geest H.C."/>
            <person name="Bonants P.J.M."/>
            <person name="Smith D.S."/>
            <person name="Levesque C.A."/>
            <person name="van der Lee T.A.J."/>
        </authorList>
    </citation>
    <scope>NUCLEOTIDE SEQUENCE [LARGE SCALE GENOMIC DNA]</scope>
    <source>
        <strain evidence="3 4">MB42</strain>
    </source>
</reference>